<keyword evidence="2" id="KW-1185">Reference proteome</keyword>
<reference evidence="2" key="1">
    <citation type="submission" date="2024-07" db="EMBL/GenBank/DDBJ databases">
        <title>Two chromosome-level genome assemblies of Korean endemic species Abeliophyllum distichum and Forsythia ovata (Oleaceae).</title>
        <authorList>
            <person name="Jang H."/>
        </authorList>
    </citation>
    <scope>NUCLEOTIDE SEQUENCE [LARGE SCALE GENOMIC DNA]</scope>
</reference>
<protein>
    <recommendedName>
        <fullName evidence="3">Ribosomal protein L5</fullName>
    </recommendedName>
</protein>
<evidence type="ECO:0000313" key="1">
    <source>
        <dbReference type="EMBL" id="KAL2520612.1"/>
    </source>
</evidence>
<dbReference type="InterPro" id="IPR044171">
    <property type="entry name" value="LAX2-like"/>
</dbReference>
<evidence type="ECO:0008006" key="3">
    <source>
        <dbReference type="Google" id="ProtNLM"/>
    </source>
</evidence>
<sequence>MEYNLVLEEVVEGKEKPETQRNFLDLTLGLGSASTKLQKHGSSPSLQLQHVHQLGSSVNLGLGYNHLPSSSRPILHAASSNSHDLLHLLGSISKNPQRSLAGIWFTLRSSINREGQVLPQIPKAYIRVK</sequence>
<dbReference type="Proteomes" id="UP001604277">
    <property type="component" value="Unassembled WGS sequence"/>
</dbReference>
<proteinExistence type="predicted"/>
<evidence type="ECO:0000313" key="2">
    <source>
        <dbReference type="Proteomes" id="UP001604277"/>
    </source>
</evidence>
<comment type="caution">
    <text evidence="1">The sequence shown here is derived from an EMBL/GenBank/DDBJ whole genome shotgun (WGS) entry which is preliminary data.</text>
</comment>
<accession>A0ABD1U6H3</accession>
<dbReference type="EMBL" id="JBFOLJ010000007">
    <property type="protein sequence ID" value="KAL2520612.1"/>
    <property type="molecule type" value="Genomic_DNA"/>
</dbReference>
<dbReference type="AlphaFoldDB" id="A0ABD1U6H3"/>
<name>A0ABD1U6H3_9LAMI</name>
<gene>
    <name evidence="1" type="ORF">Fot_24535</name>
</gene>
<organism evidence="1 2">
    <name type="scientific">Forsythia ovata</name>
    <dbReference type="NCBI Taxonomy" id="205694"/>
    <lineage>
        <taxon>Eukaryota</taxon>
        <taxon>Viridiplantae</taxon>
        <taxon>Streptophyta</taxon>
        <taxon>Embryophyta</taxon>
        <taxon>Tracheophyta</taxon>
        <taxon>Spermatophyta</taxon>
        <taxon>Magnoliopsida</taxon>
        <taxon>eudicotyledons</taxon>
        <taxon>Gunneridae</taxon>
        <taxon>Pentapetalae</taxon>
        <taxon>asterids</taxon>
        <taxon>lamiids</taxon>
        <taxon>Lamiales</taxon>
        <taxon>Oleaceae</taxon>
        <taxon>Forsythieae</taxon>
        <taxon>Forsythia</taxon>
    </lineage>
</organism>
<dbReference type="PANTHER" id="PTHR47290">
    <property type="entry name" value="RING FINGER PROTEIN"/>
    <property type="match status" value="1"/>
</dbReference>
<dbReference type="PANTHER" id="PTHR47290:SF6">
    <property type="entry name" value="UBIQUITIN-LIKE DOMAIN-CONTAINING PROTEIN"/>
    <property type="match status" value="1"/>
</dbReference>